<dbReference type="Pfam" id="PF23598">
    <property type="entry name" value="LRR_14"/>
    <property type="match status" value="1"/>
</dbReference>
<keyword evidence="7" id="KW-0677">Repeat</keyword>
<dbReference type="OrthoDB" id="1478287at2759"/>
<keyword evidence="4" id="KW-0963">Cytoplasm</keyword>
<evidence type="ECO:0000256" key="10">
    <source>
        <dbReference type="ARBA" id="ARBA00022840"/>
    </source>
</evidence>
<dbReference type="SUPFAM" id="SSF52058">
    <property type="entry name" value="L domain-like"/>
    <property type="match status" value="1"/>
</dbReference>
<keyword evidence="9" id="KW-0611">Plant defense</keyword>
<evidence type="ECO:0000313" key="14">
    <source>
        <dbReference type="EMBL" id="EYU17762.1"/>
    </source>
</evidence>
<dbReference type="Proteomes" id="UP000030748">
    <property type="component" value="Unassembled WGS sequence"/>
</dbReference>
<dbReference type="PRINTS" id="PR00364">
    <property type="entry name" value="DISEASERSIST"/>
</dbReference>
<comment type="similarity">
    <text evidence="3">Belongs to the disease resistance NB-LRR family.</text>
</comment>
<dbReference type="GO" id="GO:0051607">
    <property type="term" value="P:defense response to virus"/>
    <property type="evidence" value="ECO:0007669"/>
    <property type="project" value="UniProtKB-ARBA"/>
</dbReference>
<dbReference type="Pfam" id="PF23559">
    <property type="entry name" value="WHD_DRP"/>
    <property type="match status" value="1"/>
</dbReference>
<evidence type="ECO:0000256" key="8">
    <source>
        <dbReference type="ARBA" id="ARBA00022741"/>
    </source>
</evidence>
<dbReference type="InterPro" id="IPR036388">
    <property type="entry name" value="WH-like_DNA-bd_sf"/>
</dbReference>
<dbReference type="eggNOG" id="KOG4658">
    <property type="taxonomic scope" value="Eukaryota"/>
</dbReference>
<evidence type="ECO:0000256" key="9">
    <source>
        <dbReference type="ARBA" id="ARBA00022821"/>
    </source>
</evidence>
<dbReference type="GO" id="GO:0043531">
    <property type="term" value="F:ADP binding"/>
    <property type="evidence" value="ECO:0007669"/>
    <property type="project" value="InterPro"/>
</dbReference>
<dbReference type="Pfam" id="PF00931">
    <property type="entry name" value="NB-ARC"/>
    <property type="match status" value="1"/>
</dbReference>
<dbReference type="EMBL" id="KI632363">
    <property type="protein sequence ID" value="EYU17761.1"/>
    <property type="molecule type" value="Genomic_DNA"/>
</dbReference>
<evidence type="ECO:0000256" key="2">
    <source>
        <dbReference type="ARBA" id="ARBA00004496"/>
    </source>
</evidence>
<gene>
    <name evidence="14" type="ORF">MIMGU_mgv1a000811mg</name>
</gene>
<dbReference type="SUPFAM" id="SSF52540">
    <property type="entry name" value="P-loop containing nucleoside triphosphate hydrolases"/>
    <property type="match status" value="1"/>
</dbReference>
<dbReference type="InterPro" id="IPR044974">
    <property type="entry name" value="Disease_R_plants"/>
</dbReference>
<keyword evidence="6" id="KW-0381">Hypersensitive response</keyword>
<feature type="domain" description="Disease resistance protein winged helix" evidence="12">
    <location>
        <begin position="522"/>
        <end position="593"/>
    </location>
</feature>
<evidence type="ECO:0000256" key="3">
    <source>
        <dbReference type="ARBA" id="ARBA00008894"/>
    </source>
</evidence>
<protein>
    <submittedName>
        <fullName evidence="14">Uncharacterized protein</fullName>
    </submittedName>
</protein>
<evidence type="ECO:0000259" key="11">
    <source>
        <dbReference type="Pfam" id="PF00931"/>
    </source>
</evidence>
<dbReference type="Gene3D" id="1.10.10.10">
    <property type="entry name" value="Winged helix-like DNA-binding domain superfamily/Winged helix DNA-binding domain"/>
    <property type="match status" value="1"/>
</dbReference>
<dbReference type="KEGG" id="egt:105950442"/>
<name>A0A022PNB8_ERYGU</name>
<evidence type="ECO:0000256" key="6">
    <source>
        <dbReference type="ARBA" id="ARBA00022667"/>
    </source>
</evidence>
<dbReference type="FunFam" id="3.40.50.300:FF:001091">
    <property type="entry name" value="Probable disease resistance protein At1g61300"/>
    <property type="match status" value="1"/>
</dbReference>
<proteinExistence type="inferred from homology"/>
<reference evidence="14 15" key="1">
    <citation type="journal article" date="2013" name="Proc. Natl. Acad. Sci. U.S.A.">
        <title>Fine-scale variation in meiotic recombination in Mimulus inferred from population shotgun sequencing.</title>
        <authorList>
            <person name="Hellsten U."/>
            <person name="Wright K.M."/>
            <person name="Jenkins J."/>
            <person name="Shu S."/>
            <person name="Yuan Y."/>
            <person name="Wessler S.R."/>
            <person name="Schmutz J."/>
            <person name="Willis J.H."/>
            <person name="Rokhsar D.S."/>
        </authorList>
    </citation>
    <scope>NUCLEOTIDE SEQUENCE [LARGE SCALE GENOMIC DNA]</scope>
    <source>
        <strain evidence="15">cv. DUN x IM62</strain>
    </source>
</reference>
<comment type="subcellular location">
    <subcellularLocation>
        <location evidence="2">Cytoplasm</location>
    </subcellularLocation>
</comment>
<dbReference type="Gene3D" id="3.40.50.300">
    <property type="entry name" value="P-loop containing nucleotide triphosphate hydrolases"/>
    <property type="match status" value="1"/>
</dbReference>
<organism evidence="14 15">
    <name type="scientific">Erythranthe guttata</name>
    <name type="common">Yellow monkey flower</name>
    <name type="synonym">Mimulus guttatus</name>
    <dbReference type="NCBI Taxonomy" id="4155"/>
    <lineage>
        <taxon>Eukaryota</taxon>
        <taxon>Viridiplantae</taxon>
        <taxon>Streptophyta</taxon>
        <taxon>Embryophyta</taxon>
        <taxon>Tracheophyta</taxon>
        <taxon>Spermatophyta</taxon>
        <taxon>Magnoliopsida</taxon>
        <taxon>eudicotyledons</taxon>
        <taxon>Gunneridae</taxon>
        <taxon>Pentapetalae</taxon>
        <taxon>asterids</taxon>
        <taxon>lamiids</taxon>
        <taxon>Lamiales</taxon>
        <taxon>Phrymaceae</taxon>
        <taxon>Erythranthe</taxon>
    </lineage>
</organism>
<keyword evidence="5" id="KW-0433">Leucine-rich repeat</keyword>
<evidence type="ECO:0000259" key="12">
    <source>
        <dbReference type="Pfam" id="PF23559"/>
    </source>
</evidence>
<dbReference type="InterPro" id="IPR058922">
    <property type="entry name" value="WHD_DRP"/>
</dbReference>
<sequence length="977" mass="111802">MAAYAAIVCLVQTLNPDQFPIDLRNPEIESLYQKLLILQSTLEKITPITKNIRQQVNVLDGNIRDAVYKAQDEIESFIIKRTLSSESFLQEIIAVIDPLAAEAKKIASSIKKEMASSPAVVSLAKMLHRDNFPLDHLKSYVEPLYERLCSLQTCLEKFCEAPASLIPVAVHALDFQIREAATKARNTIKSFVDSSESETESSTSAFLQILEEINADIDPLAEEAEKFAGSIKEGPQAQDLPPEYAETIKKDARTKKKRIVGQEEDFKSLKKEIEKLDGQREVLPIIGLPGSGKTTLARSLYEDSSITDEFEIHGWVTVTQEYQVGEIFAKLFHSLETKDQKAGEKDFQGRNDKLQDAVYQSLLKKKYLIVVDDMWDEGVWDRVKKSFPDDKNGSRIVLTTRSKTIAEYAKSSDFLHQMKPLSEEHSWELLGLTVFGEEPCPTHLKDLGWAISKNCRGLPLSLTVIGGLLSQENKTEEYWKSIEADTNDAAAKGDESYLEILYLSYNHLPGRLKGCFLYMGAFPEDSEIPITKLIQLWVAEGFLKPPPPLLRSVEQLADYYLEELIDRNLLHIRKYTSNNQTKACGMHDSLRDLSVKECGKELFFHSRRRYVQEPQEDTNIQRRVSVHRNILMCMEEVHNSVKEITSARTLLYAGAHHHHPIPYCLTFDLLRVLDAFTVYFIEFPNEILKLIHLRFLSFTYNGKLPSALSNLDKLQVLMVRRHPKIIFLGTSILPDEIWGLKHLRHLLFTESDLPKIPAVRNTLLFANLQTLTNVSAASCTQEVLQNMPNLTKLAMWTEEPATIGLYLNEVEKLESFKFTVLNPIPKKKVDFQPRLYFPRTLRKLRLSGCSLPWEDMSIIAKLPLLEVLKLREIAFEGDEWIPEKKEFRELKFLLLEYLDLKGWDADHTHYPKLQRLILRHCYELVDIPEKFDLLGCLELIELVDCSPDAVEAAEEMKKKLKKSGNTLLKIQTYSSWK</sequence>
<dbReference type="InterPro" id="IPR055414">
    <property type="entry name" value="LRR_R13L4/SHOC2-like"/>
</dbReference>
<keyword evidence="10" id="KW-0067">ATP-binding</keyword>
<dbReference type="InterPro" id="IPR027417">
    <property type="entry name" value="P-loop_NTPase"/>
</dbReference>
<dbReference type="PANTHER" id="PTHR23155">
    <property type="entry name" value="DISEASE RESISTANCE PROTEIN RP"/>
    <property type="match status" value="1"/>
</dbReference>
<comment type="function">
    <text evidence="1">Confers resistance to late blight (Phytophthora infestans) races carrying the avirulence gene Avr1. Resistance proteins guard the plant against pathogens that contain an appropriate avirulence protein via an indirect interaction with this avirulence protein. That triggers a defense system including the hypersensitive response, which restricts the pathogen growth.</text>
</comment>
<dbReference type="InterPro" id="IPR042197">
    <property type="entry name" value="Apaf_helical"/>
</dbReference>
<dbReference type="FunFam" id="1.10.10.10:FF:000322">
    <property type="entry name" value="Probable disease resistance protein At1g63360"/>
    <property type="match status" value="1"/>
</dbReference>
<dbReference type="InterPro" id="IPR032675">
    <property type="entry name" value="LRR_dom_sf"/>
</dbReference>
<dbReference type="GO" id="GO:0009626">
    <property type="term" value="P:plant-type hypersensitive response"/>
    <property type="evidence" value="ECO:0007669"/>
    <property type="project" value="UniProtKB-KW"/>
</dbReference>
<keyword evidence="15" id="KW-1185">Reference proteome</keyword>
<evidence type="ECO:0000256" key="1">
    <source>
        <dbReference type="ARBA" id="ARBA00002074"/>
    </source>
</evidence>
<evidence type="ECO:0000256" key="5">
    <source>
        <dbReference type="ARBA" id="ARBA00022614"/>
    </source>
</evidence>
<dbReference type="EMBL" id="KI632363">
    <property type="protein sequence ID" value="EYU17762.1"/>
    <property type="molecule type" value="Genomic_DNA"/>
</dbReference>
<accession>A0A022PNB8</accession>
<dbReference type="GO" id="GO:0005524">
    <property type="term" value="F:ATP binding"/>
    <property type="evidence" value="ECO:0007669"/>
    <property type="project" value="UniProtKB-KW"/>
</dbReference>
<dbReference type="Gene3D" id="3.80.10.10">
    <property type="entry name" value="Ribonuclease Inhibitor"/>
    <property type="match status" value="1"/>
</dbReference>
<feature type="domain" description="Disease resistance R13L4/SHOC-2-like LRR" evidence="13">
    <location>
        <begin position="659"/>
        <end position="818"/>
    </location>
</feature>
<evidence type="ECO:0000256" key="4">
    <source>
        <dbReference type="ARBA" id="ARBA00022490"/>
    </source>
</evidence>
<evidence type="ECO:0000256" key="7">
    <source>
        <dbReference type="ARBA" id="ARBA00022737"/>
    </source>
</evidence>
<feature type="domain" description="NB-ARC" evidence="11">
    <location>
        <begin position="268"/>
        <end position="437"/>
    </location>
</feature>
<dbReference type="Gene3D" id="1.20.5.4130">
    <property type="match status" value="2"/>
</dbReference>
<dbReference type="PANTHER" id="PTHR23155:SF1152">
    <property type="entry name" value="AAA+ ATPASE DOMAIN-CONTAINING PROTEIN"/>
    <property type="match status" value="1"/>
</dbReference>
<dbReference type="Gene3D" id="1.10.8.430">
    <property type="entry name" value="Helical domain of apoptotic protease-activating factors"/>
    <property type="match status" value="1"/>
</dbReference>
<dbReference type="InterPro" id="IPR002182">
    <property type="entry name" value="NB-ARC"/>
</dbReference>
<evidence type="ECO:0000313" key="15">
    <source>
        <dbReference type="Proteomes" id="UP000030748"/>
    </source>
</evidence>
<dbReference type="AlphaFoldDB" id="A0A022PNB8"/>
<evidence type="ECO:0000259" key="13">
    <source>
        <dbReference type="Pfam" id="PF23598"/>
    </source>
</evidence>
<keyword evidence="8" id="KW-0547">Nucleotide-binding</keyword>
<dbReference type="GO" id="GO:0005737">
    <property type="term" value="C:cytoplasm"/>
    <property type="evidence" value="ECO:0007669"/>
    <property type="project" value="UniProtKB-SubCell"/>
</dbReference>